<dbReference type="Pfam" id="PF20066">
    <property type="entry name" value="Glyoxalase_8"/>
    <property type="match status" value="1"/>
</dbReference>
<gene>
    <name evidence="3" type="ORF">J2Y00_002467</name>
</gene>
<evidence type="ECO:0000256" key="1">
    <source>
        <dbReference type="SAM" id="MobiDB-lite"/>
    </source>
</evidence>
<name>A0AAE4BMA4_9DEIO</name>
<accession>A0AAE4BMA4</accession>
<evidence type="ECO:0000313" key="3">
    <source>
        <dbReference type="EMBL" id="MDR6218870.1"/>
    </source>
</evidence>
<comment type="caution">
    <text evidence="3">The sequence shown here is derived from an EMBL/GenBank/DDBJ whole genome shotgun (WGS) entry which is preliminary data.</text>
</comment>
<dbReference type="InterPro" id="IPR045517">
    <property type="entry name" value="Glyoxalase_8"/>
</dbReference>
<evidence type="ECO:0000313" key="4">
    <source>
        <dbReference type="Proteomes" id="UP001185331"/>
    </source>
</evidence>
<feature type="region of interest" description="Disordered" evidence="1">
    <location>
        <begin position="214"/>
        <end position="245"/>
    </location>
</feature>
<feature type="domain" description="Glyoxalase-related protein" evidence="2">
    <location>
        <begin position="5"/>
        <end position="56"/>
    </location>
</feature>
<dbReference type="EMBL" id="JAVDQK010000005">
    <property type="protein sequence ID" value="MDR6218870.1"/>
    <property type="molecule type" value="Genomic_DNA"/>
</dbReference>
<dbReference type="AlphaFoldDB" id="A0AAE4BMA4"/>
<protein>
    <recommendedName>
        <fullName evidence="2">Glyoxalase-related protein domain-containing protein</fullName>
    </recommendedName>
</protein>
<proteinExistence type="predicted"/>
<evidence type="ECO:0000259" key="2">
    <source>
        <dbReference type="Pfam" id="PF20066"/>
    </source>
</evidence>
<dbReference type="RefSeq" id="WP_309853604.1">
    <property type="nucleotide sequence ID" value="NZ_JAVDQJ010000004.1"/>
</dbReference>
<feature type="compositionally biased region" description="Basic and acidic residues" evidence="1">
    <location>
        <begin position="214"/>
        <end position="226"/>
    </location>
</feature>
<dbReference type="Proteomes" id="UP001185331">
    <property type="component" value="Unassembled WGS sequence"/>
</dbReference>
<organism evidence="3 4">
    <name type="scientific">Deinococcus soli</name>
    <name type="common">ex Cha et al. 2016</name>
    <dbReference type="NCBI Taxonomy" id="1309411"/>
    <lineage>
        <taxon>Bacteria</taxon>
        <taxon>Thermotogati</taxon>
        <taxon>Deinococcota</taxon>
        <taxon>Deinococci</taxon>
        <taxon>Deinococcales</taxon>
        <taxon>Deinococcaceae</taxon>
        <taxon>Deinococcus</taxon>
    </lineage>
</organism>
<reference evidence="3" key="1">
    <citation type="submission" date="2023-07" db="EMBL/GenBank/DDBJ databases">
        <title>Sorghum-associated microbial communities from plants grown in Nebraska, USA.</title>
        <authorList>
            <person name="Schachtman D."/>
        </authorList>
    </citation>
    <scope>NUCLEOTIDE SEQUENCE</scope>
    <source>
        <strain evidence="3">BE330</strain>
    </source>
</reference>
<sequence length="444" mass="48117">MQKLTLNAQARRLRTAIETALGQSISHSQAQHLTAQAHGFPNWQTARARTADPNRGVAASSTHPGPQWLITRTEDDEITPWLISGSEADAHLWIMTLVLPYTLERLTDDEAVDLITAYRERRWEAFMRLFSVATSGDVVYTVTSVPTEVQPTPTPLDGARLTALLNEHHPIPDGTTPEAFICACGESVPRGDSFYEDEDGQHCMDCGMDIQDRGVRGSGDEQRDEDKSAEEDAAQGTGGDQTSRTERYLNAIVTAFLADVAASGASLDSDSSPVQVHYNATHRLLNIVRGDHAENVVVRGADVTDDTLTLHTGRGPVTLRAHRDAAAVEVGKHYAPGDTVGFMGRTDNPLTVVSCGSGIVTTHTGGMIYTRDATLLSLAPFSSRGFLPGDRVAFKTSAPGSTFEVARIRAHHIAPLVTFTGEQGETWADDLRLVTRRAHLTDQS</sequence>